<dbReference type="InterPro" id="IPR020613">
    <property type="entry name" value="Thiolase_CS"/>
</dbReference>
<dbReference type="Gene3D" id="3.40.47.10">
    <property type="match status" value="2"/>
</dbReference>
<name>A0A498QVG9_9MYCO</name>
<feature type="active site" description="Acyl-thioester intermediate" evidence="4">
    <location>
        <position position="89"/>
    </location>
</feature>
<dbReference type="RefSeq" id="WP_063466673.1">
    <property type="nucleotide sequence ID" value="NZ_UPHN01000169.1"/>
</dbReference>
<keyword evidence="9" id="KW-1185">Reference proteome</keyword>
<dbReference type="InterPro" id="IPR020617">
    <property type="entry name" value="Thiolase_C"/>
</dbReference>
<dbReference type="CDD" id="cd00751">
    <property type="entry name" value="thiolase"/>
    <property type="match status" value="1"/>
</dbReference>
<dbReference type="Pfam" id="PF00108">
    <property type="entry name" value="Thiolase_N"/>
    <property type="match status" value="1"/>
</dbReference>
<organism evidence="8 9">
    <name type="scientific">Mycobacterium pseudokansasii</name>
    <dbReference type="NCBI Taxonomy" id="2341080"/>
    <lineage>
        <taxon>Bacteria</taxon>
        <taxon>Bacillati</taxon>
        <taxon>Actinomycetota</taxon>
        <taxon>Actinomycetes</taxon>
        <taxon>Mycobacteriales</taxon>
        <taxon>Mycobacteriaceae</taxon>
        <taxon>Mycobacterium</taxon>
    </lineage>
</organism>
<dbReference type="SUPFAM" id="SSF53901">
    <property type="entry name" value="Thiolase-like"/>
    <property type="match status" value="2"/>
</dbReference>
<dbReference type="NCBIfam" id="NF005865">
    <property type="entry name" value="PRK07801.1"/>
    <property type="match status" value="1"/>
</dbReference>
<feature type="domain" description="Thiolase N-terminal" evidence="6">
    <location>
        <begin position="5"/>
        <end position="251"/>
    </location>
</feature>
<dbReference type="InterPro" id="IPR020616">
    <property type="entry name" value="Thiolase_N"/>
</dbReference>
<dbReference type="OrthoDB" id="9764638at2"/>
<evidence type="ECO:0000313" key="8">
    <source>
        <dbReference type="EMBL" id="VBA55678.1"/>
    </source>
</evidence>
<dbReference type="PROSITE" id="PS00737">
    <property type="entry name" value="THIOLASE_2"/>
    <property type="match status" value="1"/>
</dbReference>
<dbReference type="GO" id="GO:0003988">
    <property type="term" value="F:acetyl-CoA C-acyltransferase activity"/>
    <property type="evidence" value="ECO:0007669"/>
    <property type="project" value="UniProtKB-EC"/>
</dbReference>
<sequence>MPEAYVVEAVRTAVGKRNGALAGVHPLDLGAGVFRGLFERVDVDPGAVEDVIVGCVDAVGGQAGNIGRLAWLAAGYPEEVPGVTVDRQCGSSQQAISFGAQAIMAQTADIIVAGGIQNMSQIPISSAMEVGKQFGFSSPTAESKGWQHRYGDEEISQFRGAEMIAERWNLSREEMEQFALSSHEHALSAIRAGHFDNEIVAVGDFRLDEGPRETSLEKMAGLPTLVDGGRLTAALASQISDGASAVLLASERAVKDHNLTPRARIHHISARGADPVFMLTGPIPATRYALEKTGLSIDDIDVVEINEAFAPVVLAWLKEIKADPEKVNPNGGAIALGHPLGATGAKLFTTMLNELERVGGRYGLQTVCEGGGTANVTIIERL</sequence>
<dbReference type="PANTHER" id="PTHR43365">
    <property type="entry name" value="BLR7806 PROTEIN"/>
    <property type="match status" value="1"/>
</dbReference>
<keyword evidence="3 5" id="KW-0012">Acyltransferase</keyword>
<dbReference type="Proteomes" id="UP000268285">
    <property type="component" value="Unassembled WGS sequence"/>
</dbReference>
<evidence type="ECO:0000259" key="7">
    <source>
        <dbReference type="Pfam" id="PF02803"/>
    </source>
</evidence>
<protein>
    <submittedName>
        <fullName evidence="8">Steroid 3-ketoacyl-CoA thiolase</fullName>
        <ecNumber evidence="8">2.3.1.16</ecNumber>
    </submittedName>
</protein>
<dbReference type="PANTHER" id="PTHR43365:SF1">
    <property type="entry name" value="ACETYL-COA C-ACYLTRANSFERASE"/>
    <property type="match status" value="1"/>
</dbReference>
<proteinExistence type="inferred from homology"/>
<dbReference type="Pfam" id="PF02803">
    <property type="entry name" value="Thiolase_C"/>
    <property type="match status" value="1"/>
</dbReference>
<dbReference type="NCBIfam" id="TIGR01930">
    <property type="entry name" value="AcCoA-C-Actrans"/>
    <property type="match status" value="1"/>
</dbReference>
<evidence type="ECO:0000256" key="5">
    <source>
        <dbReference type="RuleBase" id="RU003557"/>
    </source>
</evidence>
<evidence type="ECO:0000259" key="6">
    <source>
        <dbReference type="Pfam" id="PF00108"/>
    </source>
</evidence>
<feature type="active site" description="Proton acceptor" evidence="4">
    <location>
        <position position="338"/>
    </location>
</feature>
<evidence type="ECO:0000256" key="1">
    <source>
        <dbReference type="ARBA" id="ARBA00010982"/>
    </source>
</evidence>
<comment type="similarity">
    <text evidence="1 5">Belongs to the thiolase-like superfamily. Thiolase family.</text>
</comment>
<evidence type="ECO:0000256" key="3">
    <source>
        <dbReference type="ARBA" id="ARBA00023315"/>
    </source>
</evidence>
<reference evidence="8 9" key="1">
    <citation type="submission" date="2018-09" db="EMBL/GenBank/DDBJ databases">
        <authorList>
            <person name="Tagini F."/>
        </authorList>
    </citation>
    <scope>NUCLEOTIDE SEQUENCE [LARGE SCALE GENOMIC DNA]</scope>
    <source>
        <strain evidence="8 9">MK142</strain>
    </source>
</reference>
<dbReference type="InterPro" id="IPR016039">
    <property type="entry name" value="Thiolase-like"/>
</dbReference>
<dbReference type="EMBL" id="UPHU01000001">
    <property type="protein sequence ID" value="VBA55678.1"/>
    <property type="molecule type" value="Genomic_DNA"/>
</dbReference>
<feature type="active site" description="Proton acceptor" evidence="4">
    <location>
        <position position="368"/>
    </location>
</feature>
<evidence type="ECO:0000313" key="9">
    <source>
        <dbReference type="Proteomes" id="UP000268285"/>
    </source>
</evidence>
<accession>A0A498QVG9</accession>
<evidence type="ECO:0000256" key="2">
    <source>
        <dbReference type="ARBA" id="ARBA00022679"/>
    </source>
</evidence>
<evidence type="ECO:0000256" key="4">
    <source>
        <dbReference type="PIRSR" id="PIRSR000429-1"/>
    </source>
</evidence>
<dbReference type="EC" id="2.3.1.16" evidence="8"/>
<gene>
    <name evidence="8" type="primary">fadA5_2</name>
    <name evidence="8" type="ORF">LAUMK142_05200</name>
</gene>
<dbReference type="InterPro" id="IPR002155">
    <property type="entry name" value="Thiolase"/>
</dbReference>
<feature type="domain" description="Thiolase C-terminal" evidence="7">
    <location>
        <begin position="260"/>
        <end position="381"/>
    </location>
</feature>
<dbReference type="AlphaFoldDB" id="A0A498QVG9"/>
<keyword evidence="2 5" id="KW-0808">Transferase</keyword>
<dbReference type="PIRSF" id="PIRSF000429">
    <property type="entry name" value="Ac-CoA_Ac_transf"/>
    <property type="match status" value="1"/>
</dbReference>